<sequence>MTRQTQRRQNTKTPPLQQASERGKVASVITETEKTHANFFFYQTLRINTHRCTQRTNGLTEGVLCSTNWPFPIESHDTIKFIFGSQSDTPDTLFFVPALRNLVFFFL</sequence>
<keyword evidence="3" id="KW-1185">Reference proteome</keyword>
<feature type="compositionally biased region" description="Basic residues" evidence="1">
    <location>
        <begin position="1"/>
        <end position="10"/>
    </location>
</feature>
<evidence type="ECO:0000256" key="1">
    <source>
        <dbReference type="SAM" id="MobiDB-lite"/>
    </source>
</evidence>
<name>A0AAV4SHL8_CAEEX</name>
<organism evidence="2 3">
    <name type="scientific">Caerostris extrusa</name>
    <name type="common">Bark spider</name>
    <name type="synonym">Caerostris bankana</name>
    <dbReference type="NCBI Taxonomy" id="172846"/>
    <lineage>
        <taxon>Eukaryota</taxon>
        <taxon>Metazoa</taxon>
        <taxon>Ecdysozoa</taxon>
        <taxon>Arthropoda</taxon>
        <taxon>Chelicerata</taxon>
        <taxon>Arachnida</taxon>
        <taxon>Araneae</taxon>
        <taxon>Araneomorphae</taxon>
        <taxon>Entelegynae</taxon>
        <taxon>Araneoidea</taxon>
        <taxon>Araneidae</taxon>
        <taxon>Caerostris</taxon>
    </lineage>
</organism>
<dbReference type="EMBL" id="BPLR01009662">
    <property type="protein sequence ID" value="GIY33585.1"/>
    <property type="molecule type" value="Genomic_DNA"/>
</dbReference>
<proteinExistence type="predicted"/>
<gene>
    <name evidence="2" type="ORF">CEXT_32581</name>
</gene>
<dbReference type="Proteomes" id="UP001054945">
    <property type="component" value="Unassembled WGS sequence"/>
</dbReference>
<reference evidence="2 3" key="1">
    <citation type="submission" date="2021-06" db="EMBL/GenBank/DDBJ databases">
        <title>Caerostris extrusa draft genome.</title>
        <authorList>
            <person name="Kono N."/>
            <person name="Arakawa K."/>
        </authorList>
    </citation>
    <scope>NUCLEOTIDE SEQUENCE [LARGE SCALE GENOMIC DNA]</scope>
</reference>
<dbReference type="AlphaFoldDB" id="A0AAV4SHL8"/>
<evidence type="ECO:0000313" key="3">
    <source>
        <dbReference type="Proteomes" id="UP001054945"/>
    </source>
</evidence>
<evidence type="ECO:0000313" key="2">
    <source>
        <dbReference type="EMBL" id="GIY33585.1"/>
    </source>
</evidence>
<comment type="caution">
    <text evidence="2">The sequence shown here is derived from an EMBL/GenBank/DDBJ whole genome shotgun (WGS) entry which is preliminary data.</text>
</comment>
<accession>A0AAV4SHL8</accession>
<protein>
    <submittedName>
        <fullName evidence="2">Uncharacterized protein</fullName>
    </submittedName>
</protein>
<feature type="region of interest" description="Disordered" evidence="1">
    <location>
        <begin position="1"/>
        <end position="24"/>
    </location>
</feature>